<evidence type="ECO:0000259" key="7">
    <source>
        <dbReference type="Pfam" id="PF00441"/>
    </source>
</evidence>
<dbReference type="Proteomes" id="UP000662747">
    <property type="component" value="Chromosome"/>
</dbReference>
<evidence type="ECO:0000256" key="6">
    <source>
        <dbReference type="RuleBase" id="RU362125"/>
    </source>
</evidence>
<evidence type="ECO:0000313" key="11">
    <source>
        <dbReference type="Proteomes" id="UP000662747"/>
    </source>
</evidence>
<feature type="domain" description="Acyl-CoA dehydrogenase/oxidase N-terminal" evidence="9">
    <location>
        <begin position="4"/>
        <end position="118"/>
    </location>
</feature>
<organism evidence="10 11">
    <name type="scientific">Pyxidicoccus parkwayensis</name>
    <dbReference type="NCBI Taxonomy" id="2813578"/>
    <lineage>
        <taxon>Bacteria</taxon>
        <taxon>Pseudomonadati</taxon>
        <taxon>Myxococcota</taxon>
        <taxon>Myxococcia</taxon>
        <taxon>Myxococcales</taxon>
        <taxon>Cystobacterineae</taxon>
        <taxon>Myxococcaceae</taxon>
        <taxon>Pyxidicoccus</taxon>
    </lineage>
</organism>
<dbReference type="PROSITE" id="PS00073">
    <property type="entry name" value="ACYL_COA_DH_2"/>
    <property type="match status" value="1"/>
</dbReference>
<keyword evidence="3 6" id="KW-0285">Flavoprotein</keyword>
<reference evidence="10 11" key="1">
    <citation type="submission" date="2021-02" db="EMBL/GenBank/DDBJ databases">
        <title>De Novo genome assembly of isolated myxobacteria.</title>
        <authorList>
            <person name="Stevens D.C."/>
        </authorList>
    </citation>
    <scope>NUCLEOTIDE SEQUENCE [LARGE SCALE GENOMIC DNA]</scope>
    <source>
        <strain evidence="11">SCPEA02</strain>
    </source>
</reference>
<comment type="cofactor">
    <cofactor evidence="1 6">
        <name>FAD</name>
        <dbReference type="ChEBI" id="CHEBI:57692"/>
    </cofactor>
</comment>
<evidence type="ECO:0000256" key="5">
    <source>
        <dbReference type="ARBA" id="ARBA00023002"/>
    </source>
</evidence>
<comment type="similarity">
    <text evidence="2 6">Belongs to the acyl-CoA dehydrogenase family.</text>
</comment>
<dbReference type="PANTHER" id="PTHR48083:SF6">
    <property type="entry name" value="ACYL-COA DEHYDROGENASE 6"/>
    <property type="match status" value="1"/>
</dbReference>
<dbReference type="InterPro" id="IPR013786">
    <property type="entry name" value="AcylCoA_DH/ox_N"/>
</dbReference>
<dbReference type="Gene3D" id="2.40.110.10">
    <property type="entry name" value="Butyryl-CoA Dehydrogenase, subunit A, domain 2"/>
    <property type="match status" value="1"/>
</dbReference>
<protein>
    <submittedName>
        <fullName evidence="10">Acyl-CoA dehydrogenase family protein</fullName>
    </submittedName>
</protein>
<dbReference type="Pfam" id="PF02770">
    <property type="entry name" value="Acyl-CoA_dh_M"/>
    <property type="match status" value="1"/>
</dbReference>
<evidence type="ECO:0000256" key="4">
    <source>
        <dbReference type="ARBA" id="ARBA00022827"/>
    </source>
</evidence>
<evidence type="ECO:0000256" key="2">
    <source>
        <dbReference type="ARBA" id="ARBA00009347"/>
    </source>
</evidence>
<accession>A0ABX7P9F4</accession>
<dbReference type="PIRSF" id="PIRSF016578">
    <property type="entry name" value="HsaA"/>
    <property type="match status" value="1"/>
</dbReference>
<dbReference type="SUPFAM" id="SSF47203">
    <property type="entry name" value="Acyl-CoA dehydrogenase C-terminal domain-like"/>
    <property type="match status" value="1"/>
</dbReference>
<keyword evidence="5 6" id="KW-0560">Oxidoreductase</keyword>
<dbReference type="InterPro" id="IPR050741">
    <property type="entry name" value="Acyl-CoA_dehydrogenase"/>
</dbReference>
<dbReference type="EMBL" id="CP071090">
    <property type="protein sequence ID" value="QSQ27066.1"/>
    <property type="molecule type" value="Genomic_DNA"/>
</dbReference>
<evidence type="ECO:0000259" key="9">
    <source>
        <dbReference type="Pfam" id="PF02771"/>
    </source>
</evidence>
<dbReference type="InterPro" id="IPR046373">
    <property type="entry name" value="Acyl-CoA_Oxase/DH_mid-dom_sf"/>
</dbReference>
<dbReference type="InterPro" id="IPR036250">
    <property type="entry name" value="AcylCo_DH-like_C"/>
</dbReference>
<dbReference type="InterPro" id="IPR006091">
    <property type="entry name" value="Acyl-CoA_Oxase/DH_mid-dom"/>
</dbReference>
<dbReference type="InterPro" id="IPR009100">
    <property type="entry name" value="AcylCoA_DH/oxidase_NM_dom_sf"/>
</dbReference>
<dbReference type="PANTHER" id="PTHR48083">
    <property type="entry name" value="MEDIUM-CHAIN SPECIFIC ACYL-COA DEHYDROGENASE, MITOCHONDRIAL-RELATED"/>
    <property type="match status" value="1"/>
</dbReference>
<sequence>MLFTEEHQKLRATIARFIDEEINPHVDAWEEAEIFPAREVFKKMGALGLLGITKPTEHGGSGLDYSYSVAFAEELGHCNCGAIPMAIGVQTDMATPALARYGSEELKREFLAPTIQGELIASIGVSEPGAGSDVAGLKTTAVKDGDDYVINGSKMWITNGMQSDWICLLANTSDDKPHVNKSLIVVPMKTRGVTRAKKLKKIGMWASDTAQLFFEDVRVPQRYLIGEEGMGFMMQMQQFQEERLFGSASTLKALDRAVQQTIDYTRERNAFGMSILDNQSVHFKLAELQSEIESLRALVYRTCEMYIANPDDMETVKLASMCKLKAGRLSRVVTDACLQYWGGMGYTWDNPVSRNFRDSRLISIGGGADEVMLGIICKLMGILPRKKKTS</sequence>
<evidence type="ECO:0000256" key="3">
    <source>
        <dbReference type="ARBA" id="ARBA00022630"/>
    </source>
</evidence>
<dbReference type="InterPro" id="IPR009075">
    <property type="entry name" value="AcylCo_DH/oxidase_C"/>
</dbReference>
<name>A0ABX7P9F4_9BACT</name>
<proteinExistence type="inferred from homology"/>
<feature type="domain" description="Acyl-CoA dehydrogenase/oxidase C-terminal" evidence="7">
    <location>
        <begin position="229"/>
        <end position="378"/>
    </location>
</feature>
<dbReference type="InterPro" id="IPR037069">
    <property type="entry name" value="AcylCoA_DH/ox_N_sf"/>
</dbReference>
<keyword evidence="11" id="KW-1185">Reference proteome</keyword>
<evidence type="ECO:0000256" key="1">
    <source>
        <dbReference type="ARBA" id="ARBA00001974"/>
    </source>
</evidence>
<dbReference type="PROSITE" id="PS00072">
    <property type="entry name" value="ACYL_COA_DH_1"/>
    <property type="match status" value="1"/>
</dbReference>
<gene>
    <name evidence="10" type="ORF">JY651_20065</name>
</gene>
<dbReference type="SUPFAM" id="SSF56645">
    <property type="entry name" value="Acyl-CoA dehydrogenase NM domain-like"/>
    <property type="match status" value="1"/>
</dbReference>
<dbReference type="Pfam" id="PF00441">
    <property type="entry name" value="Acyl-CoA_dh_1"/>
    <property type="match status" value="1"/>
</dbReference>
<dbReference type="Pfam" id="PF02771">
    <property type="entry name" value="Acyl-CoA_dh_N"/>
    <property type="match status" value="1"/>
</dbReference>
<dbReference type="Gene3D" id="1.20.140.10">
    <property type="entry name" value="Butyryl-CoA Dehydrogenase, subunit A, domain 3"/>
    <property type="match status" value="1"/>
</dbReference>
<dbReference type="RefSeq" id="WP_206728593.1">
    <property type="nucleotide sequence ID" value="NZ_CP071090.1"/>
</dbReference>
<dbReference type="Gene3D" id="1.10.540.10">
    <property type="entry name" value="Acyl-CoA dehydrogenase/oxidase, N-terminal domain"/>
    <property type="match status" value="1"/>
</dbReference>
<dbReference type="InterPro" id="IPR006089">
    <property type="entry name" value="Acyl-CoA_DH_CS"/>
</dbReference>
<feature type="domain" description="Acyl-CoA oxidase/dehydrogenase middle" evidence="8">
    <location>
        <begin position="123"/>
        <end position="217"/>
    </location>
</feature>
<evidence type="ECO:0000313" key="10">
    <source>
        <dbReference type="EMBL" id="QSQ27066.1"/>
    </source>
</evidence>
<evidence type="ECO:0000259" key="8">
    <source>
        <dbReference type="Pfam" id="PF02770"/>
    </source>
</evidence>
<keyword evidence="4 6" id="KW-0274">FAD</keyword>